<evidence type="ECO:0000256" key="2">
    <source>
        <dbReference type="ARBA" id="ARBA00022475"/>
    </source>
</evidence>
<dbReference type="EMBL" id="CAJOBH010248357">
    <property type="protein sequence ID" value="CAF5131954.1"/>
    <property type="molecule type" value="Genomic_DNA"/>
</dbReference>
<keyword evidence="4 10" id="KW-1133">Transmembrane helix</keyword>
<dbReference type="Proteomes" id="UP000681967">
    <property type="component" value="Unassembled WGS sequence"/>
</dbReference>
<keyword evidence="7" id="KW-0675">Receptor</keyword>
<dbReference type="GO" id="GO:0016907">
    <property type="term" value="F:G protein-coupled acetylcholine receptor activity"/>
    <property type="evidence" value="ECO:0007669"/>
    <property type="project" value="TreeGrafter"/>
</dbReference>
<dbReference type="GO" id="GO:0045202">
    <property type="term" value="C:synapse"/>
    <property type="evidence" value="ECO:0007669"/>
    <property type="project" value="TreeGrafter"/>
</dbReference>
<proteinExistence type="predicted"/>
<dbReference type="AlphaFoldDB" id="A0A8S3FMR6"/>
<keyword evidence="6 10" id="KW-0472">Membrane</keyword>
<comment type="caution">
    <text evidence="12">The sequence shown here is derived from an EMBL/GenBank/DDBJ whole genome shotgun (WGS) entry which is preliminary data.</text>
</comment>
<evidence type="ECO:0000256" key="4">
    <source>
        <dbReference type="ARBA" id="ARBA00022989"/>
    </source>
</evidence>
<dbReference type="InterPro" id="IPR017452">
    <property type="entry name" value="GPCR_Rhodpsn_7TM"/>
</dbReference>
<dbReference type="GO" id="GO:0005886">
    <property type="term" value="C:plasma membrane"/>
    <property type="evidence" value="ECO:0007669"/>
    <property type="project" value="UniProtKB-SubCell"/>
</dbReference>
<dbReference type="PANTHER" id="PTHR24247">
    <property type="entry name" value="5-HYDROXYTRYPTAMINE RECEPTOR"/>
    <property type="match status" value="1"/>
</dbReference>
<feature type="transmembrane region" description="Helical" evidence="10">
    <location>
        <begin position="20"/>
        <end position="42"/>
    </location>
</feature>
<dbReference type="GO" id="GO:0007197">
    <property type="term" value="P:adenylate cyclase-inhibiting G protein-coupled acetylcholine receptor signaling pathway"/>
    <property type="evidence" value="ECO:0007669"/>
    <property type="project" value="TreeGrafter"/>
</dbReference>
<evidence type="ECO:0000256" key="10">
    <source>
        <dbReference type="SAM" id="Phobius"/>
    </source>
</evidence>
<evidence type="ECO:0000256" key="9">
    <source>
        <dbReference type="SAM" id="MobiDB-lite"/>
    </source>
</evidence>
<evidence type="ECO:0000256" key="7">
    <source>
        <dbReference type="ARBA" id="ARBA00023170"/>
    </source>
</evidence>
<evidence type="ECO:0000313" key="12">
    <source>
        <dbReference type="EMBL" id="CAF5131954.1"/>
    </source>
</evidence>
<comment type="subcellular location">
    <subcellularLocation>
        <location evidence="1">Cell membrane</location>
        <topology evidence="1">Multi-pass membrane protein</topology>
    </subcellularLocation>
</comment>
<keyword evidence="3 10" id="KW-0812">Transmembrane</keyword>
<evidence type="ECO:0000313" key="13">
    <source>
        <dbReference type="EMBL" id="CAF5207436.1"/>
    </source>
</evidence>
<evidence type="ECO:0000256" key="8">
    <source>
        <dbReference type="ARBA" id="ARBA00023224"/>
    </source>
</evidence>
<evidence type="ECO:0000256" key="1">
    <source>
        <dbReference type="ARBA" id="ARBA00004651"/>
    </source>
</evidence>
<keyword evidence="5" id="KW-0297">G-protein coupled receptor</keyword>
<evidence type="ECO:0000259" key="11">
    <source>
        <dbReference type="PROSITE" id="PS50262"/>
    </source>
</evidence>
<evidence type="ECO:0000313" key="14">
    <source>
        <dbReference type="Proteomes" id="UP000681967"/>
    </source>
</evidence>
<keyword evidence="2" id="KW-1003">Cell membrane</keyword>
<feature type="non-terminal residue" evidence="12">
    <location>
        <position position="1"/>
    </location>
</feature>
<feature type="transmembrane region" description="Helical" evidence="10">
    <location>
        <begin position="62"/>
        <end position="91"/>
    </location>
</feature>
<protein>
    <recommendedName>
        <fullName evidence="11">G-protein coupled receptors family 1 profile domain-containing protein</fullName>
    </recommendedName>
</protein>
<accession>A0A8S3FMR6</accession>
<dbReference type="Gene3D" id="1.20.1070.10">
    <property type="entry name" value="Rhodopsin 7-helix transmembrane proteins"/>
    <property type="match status" value="1"/>
</dbReference>
<organism evidence="12 14">
    <name type="scientific">Rotaria magnacalcarata</name>
    <dbReference type="NCBI Taxonomy" id="392030"/>
    <lineage>
        <taxon>Eukaryota</taxon>
        <taxon>Metazoa</taxon>
        <taxon>Spiralia</taxon>
        <taxon>Gnathifera</taxon>
        <taxon>Rotifera</taxon>
        <taxon>Eurotatoria</taxon>
        <taxon>Bdelloidea</taxon>
        <taxon>Philodinida</taxon>
        <taxon>Philodinidae</taxon>
        <taxon>Rotaria</taxon>
    </lineage>
</organism>
<evidence type="ECO:0000256" key="5">
    <source>
        <dbReference type="ARBA" id="ARBA00023040"/>
    </source>
</evidence>
<dbReference type="EMBL" id="CAJOBJ010350407">
    <property type="protein sequence ID" value="CAF5207436.1"/>
    <property type="molecule type" value="Genomic_DNA"/>
</dbReference>
<dbReference type="SUPFAM" id="SSF81321">
    <property type="entry name" value="Family A G protein-coupled receptor-like"/>
    <property type="match status" value="1"/>
</dbReference>
<sequence length="164" mass="18710">MVSKGLNYISKTKIRRALKFVLGTWIIAMLNYGPAILLWDLLPGNNEPFQDRSCDPPFANNFPYLVTTAFVEFFVPFFSLTTLNLLVYLNIRQRSHGLIRTKNDNSAHVKSSITSHTDRSILNYSENGYHQKTKNYDEQELKKLNSTNNNPLPVTTTYAKSSSS</sequence>
<dbReference type="GO" id="GO:0007187">
    <property type="term" value="P:G protein-coupled receptor signaling pathway, coupled to cyclic nucleotide second messenger"/>
    <property type="evidence" value="ECO:0007669"/>
    <property type="project" value="TreeGrafter"/>
</dbReference>
<dbReference type="Proteomes" id="UP000681720">
    <property type="component" value="Unassembled WGS sequence"/>
</dbReference>
<gene>
    <name evidence="12" type="ORF">BYL167_LOCUS68660</name>
    <name evidence="13" type="ORF">GIL414_LOCUS78642</name>
</gene>
<feature type="domain" description="G-protein coupled receptors family 1 profile" evidence="11">
    <location>
        <begin position="1"/>
        <end position="91"/>
    </location>
</feature>
<keyword evidence="8" id="KW-0807">Transducer</keyword>
<evidence type="ECO:0000256" key="6">
    <source>
        <dbReference type="ARBA" id="ARBA00023136"/>
    </source>
</evidence>
<feature type="region of interest" description="Disordered" evidence="9">
    <location>
        <begin position="144"/>
        <end position="164"/>
    </location>
</feature>
<dbReference type="GO" id="GO:0004993">
    <property type="term" value="F:G protein-coupled serotonin receptor activity"/>
    <property type="evidence" value="ECO:0007669"/>
    <property type="project" value="TreeGrafter"/>
</dbReference>
<name>A0A8S3FMR6_9BILA</name>
<dbReference type="PROSITE" id="PS50262">
    <property type="entry name" value="G_PROTEIN_RECEP_F1_2"/>
    <property type="match status" value="1"/>
</dbReference>
<evidence type="ECO:0000256" key="3">
    <source>
        <dbReference type="ARBA" id="ARBA00022692"/>
    </source>
</evidence>
<dbReference type="Pfam" id="PF00001">
    <property type="entry name" value="7tm_1"/>
    <property type="match status" value="1"/>
</dbReference>
<dbReference type="PANTHER" id="PTHR24247:SF195">
    <property type="entry name" value="G-PROTEIN COUPLED RECEPTORS FAMILY 1 PROFILE DOMAIN-CONTAINING PROTEIN"/>
    <property type="match status" value="1"/>
</dbReference>
<dbReference type="InterPro" id="IPR000276">
    <property type="entry name" value="GPCR_Rhodpsn"/>
</dbReference>
<dbReference type="GO" id="GO:0030425">
    <property type="term" value="C:dendrite"/>
    <property type="evidence" value="ECO:0007669"/>
    <property type="project" value="TreeGrafter"/>
</dbReference>
<reference evidence="12" key="1">
    <citation type="submission" date="2021-02" db="EMBL/GenBank/DDBJ databases">
        <authorList>
            <person name="Nowell W R."/>
        </authorList>
    </citation>
    <scope>NUCLEOTIDE SEQUENCE</scope>
</reference>